<dbReference type="AlphaFoldDB" id="A0A0N5BZM3"/>
<name>A0A0N5BZM3_STREA</name>
<proteinExistence type="predicted"/>
<dbReference type="Proteomes" id="UP000046392">
    <property type="component" value="Unplaced"/>
</dbReference>
<evidence type="ECO:0000259" key="1">
    <source>
        <dbReference type="Pfam" id="PF08719"/>
    </source>
</evidence>
<accession>A0A0N5BZM3</accession>
<dbReference type="Pfam" id="PF08719">
    <property type="entry name" value="NADAR"/>
    <property type="match status" value="1"/>
</dbReference>
<evidence type="ECO:0000313" key="2">
    <source>
        <dbReference type="Proteomes" id="UP000046392"/>
    </source>
</evidence>
<dbReference type="SUPFAM" id="SSF143990">
    <property type="entry name" value="YbiA-like"/>
    <property type="match status" value="1"/>
</dbReference>
<protein>
    <submittedName>
        <fullName evidence="3">DUF1768 domain-containing protein</fullName>
    </submittedName>
</protein>
<dbReference type="InterPro" id="IPR012816">
    <property type="entry name" value="NADAR"/>
</dbReference>
<organism evidence="2 3">
    <name type="scientific">Strongyloides papillosus</name>
    <name type="common">Intestinal threadworm</name>
    <dbReference type="NCBI Taxonomy" id="174720"/>
    <lineage>
        <taxon>Eukaryota</taxon>
        <taxon>Metazoa</taxon>
        <taxon>Ecdysozoa</taxon>
        <taxon>Nematoda</taxon>
        <taxon>Chromadorea</taxon>
        <taxon>Rhabditida</taxon>
        <taxon>Tylenchina</taxon>
        <taxon>Panagrolaimomorpha</taxon>
        <taxon>Strongyloidoidea</taxon>
        <taxon>Strongyloididae</taxon>
        <taxon>Strongyloides</taxon>
    </lineage>
</organism>
<sequence>MQNCKSYTIINGDYVIFKGEISPLSNFYEKKFTDDDVQESRFFNDANTVYKILRSPKAISVKRLARQIRNYDDQTWINVRDKIMYEGLKLKFRDEELNNYLKKCYLNENKPKYFIENSGHHYWGCNIINVVSPINPRQMNGQNKLGNMLNALAKQMFGPR</sequence>
<feature type="domain" description="NADAR" evidence="1">
    <location>
        <begin position="39"/>
        <end position="154"/>
    </location>
</feature>
<keyword evidence="2" id="KW-1185">Reference proteome</keyword>
<evidence type="ECO:0000313" key="3">
    <source>
        <dbReference type="WBParaSite" id="SPAL_0001121400.1"/>
    </source>
</evidence>
<dbReference type="CDD" id="cd15457">
    <property type="entry name" value="NADAR"/>
    <property type="match status" value="1"/>
</dbReference>
<dbReference type="STRING" id="174720.A0A0N5BZM3"/>
<dbReference type="InterPro" id="IPR037238">
    <property type="entry name" value="YbiA-like_sf"/>
</dbReference>
<dbReference type="Gene3D" id="1.10.357.40">
    <property type="entry name" value="YbiA-like"/>
    <property type="match status" value="1"/>
</dbReference>
<dbReference type="WBParaSite" id="SPAL_0001121400.1">
    <property type="protein sequence ID" value="SPAL_0001121400.1"/>
    <property type="gene ID" value="SPAL_0001121400"/>
</dbReference>
<reference evidence="3" key="1">
    <citation type="submission" date="2017-02" db="UniProtKB">
        <authorList>
            <consortium name="WormBaseParasite"/>
        </authorList>
    </citation>
    <scope>IDENTIFICATION</scope>
</reference>